<dbReference type="EMBL" id="JADFAR010000024">
    <property type="protein sequence ID" value="MBE5728629.1"/>
    <property type="molecule type" value="Genomic_DNA"/>
</dbReference>
<keyword evidence="1" id="KW-1133">Transmembrane helix</keyword>
<keyword evidence="1" id="KW-0472">Membrane</keyword>
<name>A0A8T3UWB5_9ARCH</name>
<feature type="transmembrane region" description="Helical" evidence="1">
    <location>
        <begin position="12"/>
        <end position="34"/>
    </location>
</feature>
<dbReference type="Proteomes" id="UP000718571">
    <property type="component" value="Unassembled WGS sequence"/>
</dbReference>
<gene>
    <name evidence="2" type="ORF">IHE51_02100</name>
</gene>
<evidence type="ECO:0000313" key="2">
    <source>
        <dbReference type="EMBL" id="MBE5728629.1"/>
    </source>
</evidence>
<evidence type="ECO:0000313" key="3">
    <source>
        <dbReference type="Proteomes" id="UP000718571"/>
    </source>
</evidence>
<dbReference type="AlphaFoldDB" id="A0A8T3UWB5"/>
<protein>
    <submittedName>
        <fullName evidence="2">Uncharacterized protein</fullName>
    </submittedName>
</protein>
<proteinExistence type="predicted"/>
<comment type="caution">
    <text evidence="2">The sequence shown here is derived from an EMBL/GenBank/DDBJ whole genome shotgun (WGS) entry which is preliminary data.</text>
</comment>
<evidence type="ECO:0000256" key="1">
    <source>
        <dbReference type="SAM" id="Phobius"/>
    </source>
</evidence>
<keyword evidence="1" id="KW-0812">Transmembrane</keyword>
<sequence length="317" mass="32984">MNANKGSSGGAVVAVLLILVLIVVFLYFSGYLHLPTSAPSNKTIGVVSAYSFSSSVIPSSTLNQGQSGQVIVTYGNPFAEPIQTNVSFSVNQPAFLAETPPYQFFTMPASMATTASITFSLTCSNKLTSPVTSTSVFTVASSGLTQNVNTSIIVYPYTTPSTSIPSSVYSSPAGFLSVTASPLNLETNDLSANKQTSNSTMDIMITPAIYSGDVYTQLLPSGANGVISSITVTIDNASGAIASAFLYYSGQAYYPTVSGNILTITVPDVQLALISSGLSLTVSAFNSVTHASQNLVGITIKYNYLYSLSGPTITCNT</sequence>
<organism evidence="2 3">
    <name type="scientific">Candidatus Acidifodinimicrobium mancum</name>
    <dbReference type="NCBI Taxonomy" id="2898728"/>
    <lineage>
        <taxon>Archaea</taxon>
        <taxon>Candidatus Parvarchaeota</taxon>
        <taxon>Candidatus Acidifodinimicrobiaceae</taxon>
        <taxon>Candidatus Acidifodinimicrobium</taxon>
    </lineage>
</organism>
<reference evidence="2 3" key="1">
    <citation type="submission" date="2020-09" db="EMBL/GenBank/DDBJ databases">
        <title>Genomic characterization of a novel Parvarchaeota family in acid mine drainage sediments.</title>
        <authorList>
            <person name="Luo Z.-H."/>
        </authorList>
    </citation>
    <scope>NUCLEOTIDE SEQUENCE [LARGE SCALE GENOMIC DNA]</scope>
    <source>
        <strain evidence="2">MAS1_bins.189</strain>
    </source>
</reference>
<accession>A0A8T3UWB5</accession>